<dbReference type="Gene3D" id="2.70.98.40">
    <property type="entry name" value="Glycoside hydrolase, family 65, N-terminal domain"/>
    <property type="match status" value="1"/>
</dbReference>
<dbReference type="RefSeq" id="WP_256611019.1">
    <property type="nucleotide sequence ID" value="NZ_JANIBM010000011.1"/>
</dbReference>
<sequence>MAQPRYYFADDERFVVEQYNDCAAFASFLPGIAGVSGRPAWAFYVNRGQAIASFGVRNKDGAFLEFFPADKAYQLTPSRGFRTFLKVSDGQTSRHYEPFQRGAGADVVQRLSVTPHEVGVEEINPGLGFSVRADMFTLPEANVAGLVRRVEIGNISSRTLRIEIVDGLPQVLPYAMNQWILKFMSRTSEAFMRVEGVDDALPFYRLKVWPTDSPQVEPVDGGNFFFGCSAGRRNPVIVDPERVFGLAGDFSSAERFFSDAPLDLENQVAANQTPAAFQTLTLELPPGTSQVFYAVYGHAESVAEYQRFVAQAAYRDEYFAAKREANRALIDRIGRKAFTATALPLFDGHVRQCYLDNGLRGGFPTAVPGSKLLYLFGRKHGDLERDYNDFLLQDTPYSEGNGDFRDVLQNRRVDLFFEPGLGGQNIRYFFNLIQPDGYNPCALRNWRFAVAAPQDFAAYFAEIPGLEALLETEFKYAELWQLLAGHDAADEMIGAILAAAREVADAEFDRGYWSDHWTYLVDLLVNYRAIFPDRLPALLLEADYTFFDPTHYVAPRAQKYRLTGDGLRQYGAVQFSAEKKSLIESRSGRRYQVRAEQGRGAIVHTTLLGKIVTLVANKLATLDPAGIGIEMEADRPGWCDALNGLPGILGSAVNETIELKRLVDFSLPLFAAINAAEIALPAELAAFVAGLDRLLDMPELTPHAFWHQSGALKEAYRRDVFIGFTGAETALSPDRLRGFFGKASAYLAAAVAKAESDAGITTYYAFRAGDYHEQADGSVEITRFLPVALPPFLEGFVHALRIADRESARRLYLAARNSELYDRKLGMYRLNAALGDQALDLGRIGVFNYGWLENGSIFLHMHYKFVLEMLRAGLVAEFYADIERLLVAFRDAEEYKRNPLENSSFLVSSGFSVDPRQHGRGCVARLSGSTVELLQLWTYLFFGDAPFRVVDGELRFQPEPVLAARLFSDCERSAAPFAGEETLPVASAACALFGATLVVYLNPQRRDCFGPHPVKPQRYRLYFRDGSEAKLDGAYLDAEAAAALRQGMLRRLDIELA</sequence>
<reference evidence="1 2" key="1">
    <citation type="submission" date="2022-07" db="EMBL/GenBank/DDBJ databases">
        <title>Methylomonas rivi sp. nov., Methylomonas rosea sp. nov., Methylomonas aureus sp. nov. and Methylomonas subterranea sp. nov., four novel methanotrophs isolated from a freshwater creek and the deep terrestrial subsurface.</title>
        <authorList>
            <person name="Abin C."/>
            <person name="Sankaranarayanan K."/>
            <person name="Garner C."/>
            <person name="Sindelar R."/>
            <person name="Kotary K."/>
            <person name="Garner R."/>
            <person name="Barclay S."/>
            <person name="Lawson P."/>
            <person name="Krumholz L."/>
        </authorList>
    </citation>
    <scope>NUCLEOTIDE SEQUENCE [LARGE SCALE GENOMIC DNA]</scope>
    <source>
        <strain evidence="1 2">SURF-1</strain>
    </source>
</reference>
<protein>
    <recommendedName>
        <fullName evidence="3">Cellobiose phosphorylase</fullName>
    </recommendedName>
</protein>
<organism evidence="1 2">
    <name type="scientific">Methylomonas aurea</name>
    <dbReference type="NCBI Taxonomy" id="2952224"/>
    <lineage>
        <taxon>Bacteria</taxon>
        <taxon>Pseudomonadati</taxon>
        <taxon>Pseudomonadota</taxon>
        <taxon>Gammaproteobacteria</taxon>
        <taxon>Methylococcales</taxon>
        <taxon>Methylococcaceae</taxon>
        <taxon>Methylomonas</taxon>
    </lineage>
</organism>
<evidence type="ECO:0008006" key="3">
    <source>
        <dbReference type="Google" id="ProtNLM"/>
    </source>
</evidence>
<dbReference type="EMBL" id="JANIBM010000011">
    <property type="protein sequence ID" value="MCQ8181728.1"/>
    <property type="molecule type" value="Genomic_DNA"/>
</dbReference>
<name>A0ABT1UIT0_9GAMM</name>
<accession>A0ABT1UIT0</accession>
<evidence type="ECO:0000313" key="2">
    <source>
        <dbReference type="Proteomes" id="UP001524569"/>
    </source>
</evidence>
<proteinExistence type="predicted"/>
<dbReference type="Gene3D" id="1.50.10.10">
    <property type="match status" value="1"/>
</dbReference>
<dbReference type="InterPro" id="IPR008928">
    <property type="entry name" value="6-hairpin_glycosidase_sf"/>
</dbReference>
<dbReference type="InterPro" id="IPR012341">
    <property type="entry name" value="6hp_glycosidase-like_sf"/>
</dbReference>
<dbReference type="InterPro" id="IPR037018">
    <property type="entry name" value="GH65_N"/>
</dbReference>
<dbReference type="Proteomes" id="UP001524569">
    <property type="component" value="Unassembled WGS sequence"/>
</dbReference>
<keyword evidence="2" id="KW-1185">Reference proteome</keyword>
<comment type="caution">
    <text evidence="1">The sequence shown here is derived from an EMBL/GenBank/DDBJ whole genome shotgun (WGS) entry which is preliminary data.</text>
</comment>
<evidence type="ECO:0000313" key="1">
    <source>
        <dbReference type="EMBL" id="MCQ8181728.1"/>
    </source>
</evidence>
<gene>
    <name evidence="1" type="ORF">NP603_11460</name>
</gene>
<dbReference type="SUPFAM" id="SSF48208">
    <property type="entry name" value="Six-hairpin glycosidases"/>
    <property type="match status" value="1"/>
</dbReference>